<keyword evidence="3 6" id="KW-0479">Metal-binding</keyword>
<name>A0ABV9Q1C0_9BACL</name>
<dbReference type="InterPro" id="IPR017593">
    <property type="entry name" value="Allantoinase"/>
</dbReference>
<evidence type="ECO:0000313" key="8">
    <source>
        <dbReference type="EMBL" id="MFC4766452.1"/>
    </source>
</evidence>
<comment type="catalytic activity">
    <reaction evidence="6">
        <text>(S)-allantoin + H2O = allantoate + H(+)</text>
        <dbReference type="Rhea" id="RHEA:17029"/>
        <dbReference type="ChEBI" id="CHEBI:15377"/>
        <dbReference type="ChEBI" id="CHEBI:15378"/>
        <dbReference type="ChEBI" id="CHEBI:15678"/>
        <dbReference type="ChEBI" id="CHEBI:17536"/>
        <dbReference type="EC" id="3.5.2.5"/>
    </reaction>
</comment>
<feature type="domain" description="Amidohydrolase-related" evidence="7">
    <location>
        <begin position="56"/>
        <end position="438"/>
    </location>
</feature>
<feature type="binding site" description="via carbamate group" evidence="6">
    <location>
        <position position="151"/>
    </location>
    <ligand>
        <name>Zn(2+)</name>
        <dbReference type="ChEBI" id="CHEBI:29105"/>
        <label>2</label>
    </ligand>
</feature>
<dbReference type="InterPro" id="IPR032466">
    <property type="entry name" value="Metal_Hydrolase"/>
</dbReference>
<evidence type="ECO:0000313" key="9">
    <source>
        <dbReference type="Proteomes" id="UP001596002"/>
    </source>
</evidence>
<evidence type="ECO:0000256" key="5">
    <source>
        <dbReference type="ARBA" id="ARBA00022833"/>
    </source>
</evidence>
<accession>A0ABV9Q1C0</accession>
<dbReference type="InterPro" id="IPR011059">
    <property type="entry name" value="Metal-dep_hydrolase_composite"/>
</dbReference>
<gene>
    <name evidence="6" type="primary">allB</name>
    <name evidence="8" type="ORF">ACFO8Q_03510</name>
</gene>
<dbReference type="PANTHER" id="PTHR43668:SF4">
    <property type="entry name" value="ALLANTOINASE"/>
    <property type="match status" value="1"/>
</dbReference>
<comment type="caution">
    <text evidence="8">The sequence shown here is derived from an EMBL/GenBank/DDBJ whole genome shotgun (WGS) entry which is preliminary data.</text>
</comment>
<dbReference type="InterPro" id="IPR047604">
    <property type="entry name" value="Allantoinase_bact"/>
</dbReference>
<dbReference type="Proteomes" id="UP001596002">
    <property type="component" value="Unassembled WGS sequence"/>
</dbReference>
<proteinExistence type="inferred from homology"/>
<dbReference type="SUPFAM" id="SSF51556">
    <property type="entry name" value="Metallo-dependent hydrolases"/>
    <property type="match status" value="1"/>
</dbReference>
<feature type="binding site" evidence="6">
    <location>
        <position position="187"/>
    </location>
    <ligand>
        <name>Zn(2+)</name>
        <dbReference type="ChEBI" id="CHEBI:29105"/>
        <label>2</label>
    </ligand>
</feature>
<dbReference type="Gene3D" id="2.30.40.10">
    <property type="entry name" value="Urease, subunit C, domain 1"/>
    <property type="match status" value="1"/>
</dbReference>
<organism evidence="8 9">
    <name type="scientific">Effusibacillus consociatus</name>
    <dbReference type="NCBI Taxonomy" id="1117041"/>
    <lineage>
        <taxon>Bacteria</taxon>
        <taxon>Bacillati</taxon>
        <taxon>Bacillota</taxon>
        <taxon>Bacilli</taxon>
        <taxon>Bacillales</taxon>
        <taxon>Alicyclobacillaceae</taxon>
        <taxon>Effusibacillus</taxon>
    </lineage>
</organism>
<feature type="modified residue" description="N6-carboxylysine" evidence="6">
    <location>
        <position position="151"/>
    </location>
</feature>
<feature type="binding site" evidence="6">
    <location>
        <position position="66"/>
    </location>
    <ligand>
        <name>Zn(2+)</name>
        <dbReference type="ChEBI" id="CHEBI:29105"/>
        <label>1</label>
    </ligand>
</feature>
<reference evidence="9" key="1">
    <citation type="journal article" date="2019" name="Int. J. Syst. Evol. Microbiol.">
        <title>The Global Catalogue of Microorganisms (GCM) 10K type strain sequencing project: providing services to taxonomists for standard genome sequencing and annotation.</title>
        <authorList>
            <consortium name="The Broad Institute Genomics Platform"/>
            <consortium name="The Broad Institute Genome Sequencing Center for Infectious Disease"/>
            <person name="Wu L."/>
            <person name="Ma J."/>
        </authorList>
    </citation>
    <scope>NUCLEOTIDE SEQUENCE [LARGE SCALE GENOMIC DNA]</scope>
    <source>
        <strain evidence="9">WYCCWR 12678</strain>
    </source>
</reference>
<dbReference type="PANTHER" id="PTHR43668">
    <property type="entry name" value="ALLANTOINASE"/>
    <property type="match status" value="1"/>
</dbReference>
<keyword evidence="4 6" id="KW-0378">Hydrolase</keyword>
<dbReference type="GO" id="GO:0004038">
    <property type="term" value="F:allantoinase activity"/>
    <property type="evidence" value="ECO:0007669"/>
    <property type="project" value="UniProtKB-EC"/>
</dbReference>
<keyword evidence="2 6" id="KW-0659">Purine metabolism</keyword>
<dbReference type="InterPro" id="IPR006680">
    <property type="entry name" value="Amidohydro-rel"/>
</dbReference>
<dbReference type="EMBL" id="JBHSHC010000022">
    <property type="protein sequence ID" value="MFC4766452.1"/>
    <property type="molecule type" value="Genomic_DNA"/>
</dbReference>
<dbReference type="HAMAP" id="MF_01645">
    <property type="entry name" value="Hydantoinase"/>
    <property type="match status" value="1"/>
</dbReference>
<dbReference type="NCBIfam" id="TIGR03178">
    <property type="entry name" value="allantoinase"/>
    <property type="match status" value="1"/>
</dbReference>
<evidence type="ECO:0000256" key="4">
    <source>
        <dbReference type="ARBA" id="ARBA00022801"/>
    </source>
</evidence>
<comment type="pathway">
    <text evidence="6">Nitrogen metabolism; (S)-allantoin degradation; allantoate from (S)-allantoin: step 1/1.</text>
</comment>
<comment type="function">
    <text evidence="6">Catalyzes the conversion of allantoin (5-ureidohydantoin) to allantoic acid by hydrolytic cleavage of the five-member hydantoin ring.</text>
</comment>
<dbReference type="Gene3D" id="3.20.20.140">
    <property type="entry name" value="Metal-dependent hydrolases"/>
    <property type="match status" value="1"/>
</dbReference>
<dbReference type="PROSITE" id="PS01137">
    <property type="entry name" value="TATD_1"/>
    <property type="match status" value="1"/>
</dbReference>
<comment type="cofactor">
    <cofactor evidence="6">
        <name>Zn(2+)</name>
        <dbReference type="ChEBI" id="CHEBI:29105"/>
    </cofactor>
    <text evidence="6">Binds 2 Zn(2+) ions per subunit.</text>
</comment>
<dbReference type="NCBIfam" id="NF004839">
    <property type="entry name" value="PRK06189.1"/>
    <property type="match status" value="1"/>
</dbReference>
<protein>
    <recommendedName>
        <fullName evidence="6">Allantoinase</fullName>
        <ecNumber evidence="6">3.5.2.5</ecNumber>
    </recommendedName>
    <alternativeName>
        <fullName evidence="6">Allantoin-utilizing enzyme</fullName>
    </alternativeName>
</protein>
<comment type="similarity">
    <text evidence="6">Belongs to the metallo-dependent hydrolases superfamily. Allantoinase family.</text>
</comment>
<sequence>MSSEIYDLIIRNGQIVTEDGVITGDIAVLDQKIVQIGQISPEMKAKLEMDATGLHVFPGLIDTHVHFNEPGRTEWEGLATGSSSLAAGGVTTFFDMPLNSSPPTTTPHGFRVKQEAADQKSILDYGLWGGLVPGNLDSLESLKECGVIGFKGFMSNSGIEEFLHVDDASLFQGMQKIAELDSIVALHAESDAITNSLAASYIAQGRRTARDYVASRPVLSEIEAVGRAATYAEITKCKLHIVHASSGEVVKRVTQAKQSGVDITVETCPHYLALNIEDLERLGGLAKCAPPLREQAHVESLWEALKSGEIDIIGSDHSPAPASMKAGSSYDDIFSLWGGISGAQSTLNVMLEEGYWRRGIPLETIVRVTSTNPAKRFGLYPRKGTIAVGSDADLTLVDLEASFKLKAEDLFYRHAQSPYVGKTFRGTVLYTFLRGQVVFQKGEIFNNGTRGKMVTECMSKISNEKSS</sequence>
<dbReference type="SUPFAM" id="SSF51338">
    <property type="entry name" value="Composite domain of metallo-dependent hydrolases"/>
    <property type="match status" value="1"/>
</dbReference>
<keyword evidence="5 6" id="KW-0862">Zinc</keyword>
<dbReference type="EC" id="3.5.2.5" evidence="6"/>
<dbReference type="RefSeq" id="WP_380024317.1">
    <property type="nucleotide sequence ID" value="NZ_JBHSHC010000022.1"/>
</dbReference>
<evidence type="ECO:0000256" key="2">
    <source>
        <dbReference type="ARBA" id="ARBA00022631"/>
    </source>
</evidence>
<comment type="PTM">
    <text evidence="6">Carboxylation allows a single lysine to coordinate two zinc ions.</text>
</comment>
<evidence type="ECO:0000256" key="3">
    <source>
        <dbReference type="ARBA" id="ARBA00022723"/>
    </source>
</evidence>
<evidence type="ECO:0000256" key="1">
    <source>
        <dbReference type="ARBA" id="ARBA00011881"/>
    </source>
</evidence>
<evidence type="ECO:0000259" key="7">
    <source>
        <dbReference type="Pfam" id="PF01979"/>
    </source>
</evidence>
<feature type="binding site" evidence="6">
    <location>
        <position position="316"/>
    </location>
    <ligand>
        <name>Zn(2+)</name>
        <dbReference type="ChEBI" id="CHEBI:29105"/>
        <label>1</label>
    </ligand>
</feature>
<comment type="subunit">
    <text evidence="1 6">Homotetramer.</text>
</comment>
<dbReference type="InterPro" id="IPR050138">
    <property type="entry name" value="DHOase/Allantoinase_Hydrolase"/>
</dbReference>
<keyword evidence="9" id="KW-1185">Reference proteome</keyword>
<evidence type="ECO:0000256" key="6">
    <source>
        <dbReference type="HAMAP-Rule" id="MF_01645"/>
    </source>
</evidence>
<feature type="binding site" evidence="6">
    <location>
        <position position="64"/>
    </location>
    <ligand>
        <name>Zn(2+)</name>
        <dbReference type="ChEBI" id="CHEBI:29105"/>
        <label>1</label>
    </ligand>
</feature>
<feature type="binding site" description="via carbamate group" evidence="6">
    <location>
        <position position="151"/>
    </location>
    <ligand>
        <name>Zn(2+)</name>
        <dbReference type="ChEBI" id="CHEBI:29105"/>
        <label>1</label>
    </ligand>
</feature>
<dbReference type="Pfam" id="PF01979">
    <property type="entry name" value="Amidohydro_1"/>
    <property type="match status" value="1"/>
</dbReference>
<feature type="binding site" evidence="6">
    <location>
        <position position="243"/>
    </location>
    <ligand>
        <name>Zn(2+)</name>
        <dbReference type="ChEBI" id="CHEBI:29105"/>
        <label>2</label>
    </ligand>
</feature>
<dbReference type="InterPro" id="IPR018228">
    <property type="entry name" value="DNase_TatD-rel_CS"/>
</dbReference>